<dbReference type="RefSeq" id="XP_022629437.1">
    <property type="nucleotide sequence ID" value="XM_022771540.1"/>
</dbReference>
<protein>
    <recommendedName>
        <fullName evidence="3">Acyl-protein thioesterase 1</fullName>
        <ecNumber evidence="2">3.1.2.22</ecNumber>
    </recommendedName>
    <alternativeName>
        <fullName evidence="8">Palmitoyl-protein hydrolase</fullName>
    </alternativeName>
</protein>
<evidence type="ECO:0000256" key="5">
    <source>
        <dbReference type="ARBA" id="ARBA00022801"/>
    </source>
</evidence>
<keyword evidence="4" id="KW-0719">Serine esterase</keyword>
<dbReference type="AlphaFoldDB" id="A0A0C7MTE8"/>
<keyword evidence="12" id="KW-1185">Reference proteome</keyword>
<feature type="domain" description="Phospholipase/carboxylesterase/thioesterase" evidence="10">
    <location>
        <begin position="8"/>
        <end position="224"/>
    </location>
</feature>
<evidence type="ECO:0000256" key="3">
    <source>
        <dbReference type="ARBA" id="ARBA00014923"/>
    </source>
</evidence>
<dbReference type="PANTHER" id="PTHR10655:SF17">
    <property type="entry name" value="LYSOPHOSPHOLIPASE-LIKE PROTEIN 1"/>
    <property type="match status" value="1"/>
</dbReference>
<dbReference type="Proteomes" id="UP000054304">
    <property type="component" value="Unassembled WGS sequence"/>
</dbReference>
<dbReference type="InterPro" id="IPR029058">
    <property type="entry name" value="AB_hydrolase_fold"/>
</dbReference>
<evidence type="ECO:0000256" key="7">
    <source>
        <dbReference type="ARBA" id="ARBA00029392"/>
    </source>
</evidence>
<dbReference type="GeneID" id="34686712"/>
<reference evidence="11 12" key="1">
    <citation type="submission" date="2014-12" db="EMBL/GenBank/DDBJ databases">
        <authorList>
            <person name="Neuveglise Cecile"/>
        </authorList>
    </citation>
    <scope>NUCLEOTIDE SEQUENCE [LARGE SCALE GENOMIC DNA]</scope>
    <source>
        <strain evidence="11 12">CBS 12615</strain>
    </source>
</reference>
<evidence type="ECO:0000313" key="12">
    <source>
        <dbReference type="Proteomes" id="UP000054304"/>
    </source>
</evidence>
<sequence>MSSISAIRVAARVQPAKQAVIFLHGLGDTGSGWSFFADFLQRDALFKHTNFVFPNAPVLSITANGNYPMPAWFDIREWEEVQSRPDVDGFLKSLETVRRLIDEQVENGIAAENIVVGGFSQGASLALASAVSLPVKIGGFVAFSGFSMINNKLLENKQSINKDTPVFHGHGSVDPVISLDMGQTAQKFYTGPGGLTNYTMKVYPGMPHSTCQQEIDDVVSFLHASLKLEK</sequence>
<keyword evidence="5" id="KW-0378">Hydrolase</keyword>
<dbReference type="EMBL" id="LN736366">
    <property type="protein sequence ID" value="CEP63216.1"/>
    <property type="molecule type" value="Genomic_DNA"/>
</dbReference>
<dbReference type="GO" id="GO:0005737">
    <property type="term" value="C:cytoplasm"/>
    <property type="evidence" value="ECO:0007669"/>
    <property type="project" value="TreeGrafter"/>
</dbReference>
<comment type="catalytic activity">
    <reaction evidence="9">
        <text>S-hexadecanoyl-L-cysteinyl-[protein] + H2O = L-cysteinyl-[protein] + hexadecanoate + H(+)</text>
        <dbReference type="Rhea" id="RHEA:19233"/>
        <dbReference type="Rhea" id="RHEA-COMP:10131"/>
        <dbReference type="Rhea" id="RHEA-COMP:11032"/>
        <dbReference type="ChEBI" id="CHEBI:7896"/>
        <dbReference type="ChEBI" id="CHEBI:15377"/>
        <dbReference type="ChEBI" id="CHEBI:15378"/>
        <dbReference type="ChEBI" id="CHEBI:29950"/>
        <dbReference type="ChEBI" id="CHEBI:74151"/>
        <dbReference type="EC" id="3.1.2.22"/>
    </reaction>
</comment>
<keyword evidence="6" id="KW-0276">Fatty acid metabolism</keyword>
<evidence type="ECO:0000256" key="9">
    <source>
        <dbReference type="ARBA" id="ARBA00047337"/>
    </source>
</evidence>
<dbReference type="GO" id="GO:0008474">
    <property type="term" value="F:palmitoyl-(protein) hydrolase activity"/>
    <property type="evidence" value="ECO:0007669"/>
    <property type="project" value="UniProtKB-EC"/>
</dbReference>
<evidence type="ECO:0000259" key="10">
    <source>
        <dbReference type="Pfam" id="PF02230"/>
    </source>
</evidence>
<dbReference type="STRING" id="1245769.A0A0C7MTE8"/>
<evidence type="ECO:0000256" key="8">
    <source>
        <dbReference type="ARBA" id="ARBA00031195"/>
    </source>
</evidence>
<gene>
    <name evidence="11" type="ORF">LALA0_S07e05072g</name>
</gene>
<dbReference type="Pfam" id="PF02230">
    <property type="entry name" value="Abhydrolase_2"/>
    <property type="match status" value="1"/>
</dbReference>
<evidence type="ECO:0000256" key="6">
    <source>
        <dbReference type="ARBA" id="ARBA00022832"/>
    </source>
</evidence>
<comment type="similarity">
    <text evidence="1">Belongs to the AB hydrolase superfamily. AB hydrolase 2 family.</text>
</comment>
<dbReference type="EC" id="3.1.2.22" evidence="2"/>
<dbReference type="PANTHER" id="PTHR10655">
    <property type="entry name" value="LYSOPHOSPHOLIPASE-RELATED"/>
    <property type="match status" value="1"/>
</dbReference>
<dbReference type="InterPro" id="IPR050565">
    <property type="entry name" value="LYPA1-2/EST-like"/>
</dbReference>
<dbReference type="GO" id="GO:0052689">
    <property type="term" value="F:carboxylic ester hydrolase activity"/>
    <property type="evidence" value="ECO:0007669"/>
    <property type="project" value="UniProtKB-KW"/>
</dbReference>
<dbReference type="HOGENOM" id="CLU_049413_3_5_1"/>
<evidence type="ECO:0000313" key="11">
    <source>
        <dbReference type="EMBL" id="CEP63216.1"/>
    </source>
</evidence>
<evidence type="ECO:0000256" key="1">
    <source>
        <dbReference type="ARBA" id="ARBA00006499"/>
    </source>
</evidence>
<name>A0A0C7MTE8_9SACH</name>
<evidence type="ECO:0000256" key="4">
    <source>
        <dbReference type="ARBA" id="ARBA00022487"/>
    </source>
</evidence>
<proteinExistence type="inferred from homology"/>
<comment type="function">
    <text evidence="7">Hydrolyzes fatty acids from S-acylated cysteine residues in proteins with a strong preference for palmitoylated G-alpha proteins over other acyl substrates. Mediates the deacylation of G-alpha proteins such as GPA1 in vivo, but has weak or no activity toward palmitoylated Ras proteins. Has weak lysophospholipase activity in vitro; however such activity may not exist in vivo.</text>
</comment>
<dbReference type="SUPFAM" id="SSF53474">
    <property type="entry name" value="alpha/beta-Hydrolases"/>
    <property type="match status" value="1"/>
</dbReference>
<dbReference type="Gene3D" id="3.40.50.1820">
    <property type="entry name" value="alpha/beta hydrolase"/>
    <property type="match status" value="1"/>
</dbReference>
<keyword evidence="6" id="KW-0443">Lipid metabolism</keyword>
<accession>A0A0C7MTE8</accession>
<dbReference type="InterPro" id="IPR003140">
    <property type="entry name" value="PLipase/COase/thioEstase"/>
</dbReference>
<dbReference type="OrthoDB" id="2418081at2759"/>
<dbReference type="GO" id="GO:0006631">
    <property type="term" value="P:fatty acid metabolic process"/>
    <property type="evidence" value="ECO:0007669"/>
    <property type="project" value="UniProtKB-KW"/>
</dbReference>
<organism evidence="11 12">
    <name type="scientific">Lachancea lanzarotensis</name>
    <dbReference type="NCBI Taxonomy" id="1245769"/>
    <lineage>
        <taxon>Eukaryota</taxon>
        <taxon>Fungi</taxon>
        <taxon>Dikarya</taxon>
        <taxon>Ascomycota</taxon>
        <taxon>Saccharomycotina</taxon>
        <taxon>Saccharomycetes</taxon>
        <taxon>Saccharomycetales</taxon>
        <taxon>Saccharomycetaceae</taxon>
        <taxon>Lachancea</taxon>
    </lineage>
</organism>
<evidence type="ECO:0000256" key="2">
    <source>
        <dbReference type="ARBA" id="ARBA00012423"/>
    </source>
</evidence>